<accession>A0A0R1NS20</accession>
<feature type="compositionally biased region" description="Basic and acidic residues" evidence="1">
    <location>
        <begin position="39"/>
        <end position="61"/>
    </location>
</feature>
<dbReference type="PATRIC" id="fig|1423766.4.peg.1185"/>
<dbReference type="AlphaFoldDB" id="A0A0R1NS20"/>
<evidence type="ECO:0000313" key="3">
    <source>
        <dbReference type="Proteomes" id="UP000051439"/>
    </source>
</evidence>
<feature type="region of interest" description="Disordered" evidence="1">
    <location>
        <begin position="38"/>
        <end position="61"/>
    </location>
</feature>
<keyword evidence="3" id="KW-1185">Reference proteome</keyword>
<protein>
    <submittedName>
        <fullName evidence="2">Uncharacterized protein</fullName>
    </submittedName>
</protein>
<gene>
    <name evidence="2" type="ORF">FC98_GL001149</name>
</gene>
<reference evidence="2 3" key="1">
    <citation type="journal article" date="2015" name="Genome Announc.">
        <title>Expanding the biotechnology potential of lactobacilli through comparative genomics of 213 strains and associated genera.</title>
        <authorList>
            <person name="Sun Z."/>
            <person name="Harris H.M."/>
            <person name="McCann A."/>
            <person name="Guo C."/>
            <person name="Argimon S."/>
            <person name="Zhang W."/>
            <person name="Yang X."/>
            <person name="Jeffery I.B."/>
            <person name="Cooney J.C."/>
            <person name="Kagawa T.F."/>
            <person name="Liu W."/>
            <person name="Song Y."/>
            <person name="Salvetti E."/>
            <person name="Wrobel A."/>
            <person name="Rasinkangas P."/>
            <person name="Parkhill J."/>
            <person name="Rea M.C."/>
            <person name="O'Sullivan O."/>
            <person name="Ritari J."/>
            <person name="Douillard F.P."/>
            <person name="Paul Ross R."/>
            <person name="Yang R."/>
            <person name="Briner A.E."/>
            <person name="Felis G.E."/>
            <person name="de Vos W.M."/>
            <person name="Barrangou R."/>
            <person name="Klaenhammer T.R."/>
            <person name="Caufield P.W."/>
            <person name="Cui Y."/>
            <person name="Zhang H."/>
            <person name="O'Toole P.W."/>
        </authorList>
    </citation>
    <scope>NUCLEOTIDE SEQUENCE [LARGE SCALE GENOMIC DNA]</scope>
    <source>
        <strain evidence="2 3">DSM 19906</strain>
    </source>
</reference>
<dbReference type="EMBL" id="AZEB01000002">
    <property type="protein sequence ID" value="KRL23111.1"/>
    <property type="molecule type" value="Genomic_DNA"/>
</dbReference>
<name>A0A0R1NS20_9LACO</name>
<proteinExistence type="predicted"/>
<sequence length="61" mass="6922">MVKLLKPKKEVYEYIAKIANDLTMDDLAKIMGLPPVAEMKQRRTAESKAKQETEASKRAKS</sequence>
<evidence type="ECO:0000256" key="1">
    <source>
        <dbReference type="SAM" id="MobiDB-lite"/>
    </source>
</evidence>
<dbReference type="Proteomes" id="UP000051439">
    <property type="component" value="Unassembled WGS sequence"/>
</dbReference>
<organism evidence="2 3">
    <name type="scientific">Lentilactobacillus kisonensis DSM 19906 = JCM 15041</name>
    <dbReference type="NCBI Taxonomy" id="1423766"/>
    <lineage>
        <taxon>Bacteria</taxon>
        <taxon>Bacillati</taxon>
        <taxon>Bacillota</taxon>
        <taxon>Bacilli</taxon>
        <taxon>Lactobacillales</taxon>
        <taxon>Lactobacillaceae</taxon>
        <taxon>Lentilactobacillus</taxon>
    </lineage>
</organism>
<dbReference type="RefSeq" id="WP_008856579.1">
    <property type="nucleotide sequence ID" value="NZ_AZEB01000002.1"/>
</dbReference>
<comment type="caution">
    <text evidence="2">The sequence shown here is derived from an EMBL/GenBank/DDBJ whole genome shotgun (WGS) entry which is preliminary data.</text>
</comment>
<evidence type="ECO:0000313" key="2">
    <source>
        <dbReference type="EMBL" id="KRL23111.1"/>
    </source>
</evidence>